<feature type="non-terminal residue" evidence="1">
    <location>
        <position position="202"/>
    </location>
</feature>
<keyword evidence="2" id="KW-1185">Reference proteome</keyword>
<sequence length="202" mass="22291">MPQSFGAMHRLTAGCRTYLWHGFQGSCATLEYGLARVSLRTNSLPTYQSTLYNSNNTVLTIDGNRQRLTFLPHPPPAPRQACAFPRVPEHPRPPFGECSMWRWGYINCFLLLTPRVFTCYVSVQKRLLMSVNGDASFPVGGVSVNINGGGNAGAWGRQEEGWVAQTRGLTLDSALADEDEHMNLDIDETLPPSQPIFTSTSA</sequence>
<dbReference type="Proteomes" id="UP000310158">
    <property type="component" value="Unassembled WGS sequence"/>
</dbReference>
<name>A0A4S4L4L9_9AGAM</name>
<comment type="caution">
    <text evidence="1">The sequence shown here is derived from an EMBL/GenBank/DDBJ whole genome shotgun (WGS) entry which is preliminary data.</text>
</comment>
<evidence type="ECO:0000313" key="1">
    <source>
        <dbReference type="EMBL" id="THH06279.1"/>
    </source>
</evidence>
<accession>A0A4S4L4L9</accession>
<reference evidence="1 2" key="1">
    <citation type="submission" date="2019-02" db="EMBL/GenBank/DDBJ databases">
        <title>Genome sequencing of the rare red list fungi Bondarzewia mesenterica.</title>
        <authorList>
            <person name="Buettner E."/>
            <person name="Kellner H."/>
        </authorList>
    </citation>
    <scope>NUCLEOTIDE SEQUENCE [LARGE SCALE GENOMIC DNA]</scope>
    <source>
        <strain evidence="1 2">DSM 108281</strain>
    </source>
</reference>
<dbReference type="EMBL" id="SGPL01000897">
    <property type="protein sequence ID" value="THH06279.1"/>
    <property type="molecule type" value="Genomic_DNA"/>
</dbReference>
<protein>
    <submittedName>
        <fullName evidence="1">Uncharacterized protein</fullName>
    </submittedName>
</protein>
<dbReference type="AlphaFoldDB" id="A0A4S4L4L9"/>
<proteinExistence type="predicted"/>
<gene>
    <name evidence="1" type="ORF">EW146_g9662</name>
</gene>
<evidence type="ECO:0000313" key="2">
    <source>
        <dbReference type="Proteomes" id="UP000310158"/>
    </source>
</evidence>
<organism evidence="1 2">
    <name type="scientific">Bondarzewia mesenterica</name>
    <dbReference type="NCBI Taxonomy" id="1095465"/>
    <lineage>
        <taxon>Eukaryota</taxon>
        <taxon>Fungi</taxon>
        <taxon>Dikarya</taxon>
        <taxon>Basidiomycota</taxon>
        <taxon>Agaricomycotina</taxon>
        <taxon>Agaricomycetes</taxon>
        <taxon>Russulales</taxon>
        <taxon>Bondarzewiaceae</taxon>
        <taxon>Bondarzewia</taxon>
    </lineage>
</organism>